<dbReference type="InterPro" id="IPR001455">
    <property type="entry name" value="TusA-like"/>
</dbReference>
<accession>A0A081KE26</accession>
<dbReference type="Gene3D" id="3.30.110.40">
    <property type="entry name" value="TusA-like domain"/>
    <property type="match status" value="1"/>
</dbReference>
<proteinExistence type="inferred from homology"/>
<gene>
    <name evidence="3" type="ORF">GV64_18230</name>
</gene>
<dbReference type="eggNOG" id="COG0425">
    <property type="taxonomic scope" value="Bacteria"/>
</dbReference>
<keyword evidence="4" id="KW-1185">Reference proteome</keyword>
<evidence type="ECO:0000256" key="1">
    <source>
        <dbReference type="ARBA" id="ARBA00008984"/>
    </source>
</evidence>
<feature type="domain" description="UPF0033" evidence="2">
    <location>
        <begin position="12"/>
        <end position="36"/>
    </location>
</feature>
<evidence type="ECO:0000313" key="4">
    <source>
        <dbReference type="Proteomes" id="UP000027997"/>
    </source>
</evidence>
<dbReference type="AlphaFoldDB" id="A0A081KE26"/>
<name>A0A081KE26_9GAMM</name>
<evidence type="ECO:0000259" key="2">
    <source>
        <dbReference type="PROSITE" id="PS01148"/>
    </source>
</evidence>
<dbReference type="CDD" id="cd00291">
    <property type="entry name" value="SirA_YedF_YeeD"/>
    <property type="match status" value="1"/>
</dbReference>
<dbReference type="EMBL" id="JOJP01000001">
    <property type="protein sequence ID" value="KEI72402.1"/>
    <property type="molecule type" value="Genomic_DNA"/>
</dbReference>
<comment type="caution">
    <text evidence="3">The sequence shown here is derived from an EMBL/GenBank/DDBJ whole genome shotgun (WGS) entry which is preliminary data.</text>
</comment>
<evidence type="ECO:0000313" key="3">
    <source>
        <dbReference type="EMBL" id="KEI72402.1"/>
    </source>
</evidence>
<dbReference type="PANTHER" id="PTHR33279">
    <property type="entry name" value="SULFUR CARRIER PROTEIN YEDF-RELATED"/>
    <property type="match status" value="1"/>
</dbReference>
<reference evidence="3 4" key="1">
    <citation type="submission" date="2014-06" db="EMBL/GenBank/DDBJ databases">
        <title>Whole Genome Sequences of Three Symbiotic Endozoicomonas Bacteria.</title>
        <authorList>
            <person name="Neave M.J."/>
            <person name="Apprill A."/>
            <person name="Voolstra C.R."/>
        </authorList>
    </citation>
    <scope>NUCLEOTIDE SEQUENCE [LARGE SCALE GENOMIC DNA]</scope>
    <source>
        <strain evidence="3 4">DSM 22380</strain>
    </source>
</reference>
<organism evidence="3 4">
    <name type="scientific">Endozoicomonas elysicola</name>
    <dbReference type="NCBI Taxonomy" id="305900"/>
    <lineage>
        <taxon>Bacteria</taxon>
        <taxon>Pseudomonadati</taxon>
        <taxon>Pseudomonadota</taxon>
        <taxon>Gammaproteobacteria</taxon>
        <taxon>Oceanospirillales</taxon>
        <taxon>Endozoicomonadaceae</taxon>
        <taxon>Endozoicomonas</taxon>
    </lineage>
</organism>
<dbReference type="Pfam" id="PF01206">
    <property type="entry name" value="TusA"/>
    <property type="match status" value="1"/>
</dbReference>
<sequence length="80" mass="8781">MLNVDQAVDLEIDLKGMSCPLPLLKAKQALSRMQSGQVIRVYATDPGSVRDFASFAKISGHVLVASEEEQGVYIHTLQHK</sequence>
<protein>
    <submittedName>
        <fullName evidence="3">Response regulator SirA</fullName>
    </submittedName>
</protein>
<dbReference type="STRING" id="305900.GV64_18230"/>
<dbReference type="SUPFAM" id="SSF64307">
    <property type="entry name" value="SirA-like"/>
    <property type="match status" value="1"/>
</dbReference>
<dbReference type="RefSeq" id="WP_020584745.1">
    <property type="nucleotide sequence ID" value="NZ_JOJP01000001.1"/>
</dbReference>
<dbReference type="Proteomes" id="UP000027997">
    <property type="component" value="Unassembled WGS sequence"/>
</dbReference>
<dbReference type="InterPro" id="IPR036868">
    <property type="entry name" value="TusA-like_sf"/>
</dbReference>
<dbReference type="PANTHER" id="PTHR33279:SF2">
    <property type="entry name" value="SULFUR CARRIER PROTEIN TUSA"/>
    <property type="match status" value="1"/>
</dbReference>
<comment type="similarity">
    <text evidence="1">Belongs to the sulfur carrier protein TusA family.</text>
</comment>
<dbReference type="PROSITE" id="PS01148">
    <property type="entry name" value="UPF0033"/>
    <property type="match status" value="1"/>
</dbReference>